<dbReference type="GO" id="GO:0017025">
    <property type="term" value="F:TBP-class protein binding"/>
    <property type="evidence" value="ECO:0007669"/>
    <property type="project" value="TreeGrafter"/>
</dbReference>
<dbReference type="CDD" id="cd07981">
    <property type="entry name" value="HFD_TAF12"/>
    <property type="match status" value="1"/>
</dbReference>
<comment type="similarity">
    <text evidence="2">Belongs to the TAF12 family.</text>
</comment>
<accession>A0A5N5TE89</accession>
<keyword evidence="8" id="KW-0648">Protein biosynthesis</keyword>
<dbReference type="InterPro" id="IPR009072">
    <property type="entry name" value="Histone-fold"/>
</dbReference>
<dbReference type="GO" id="GO:0005669">
    <property type="term" value="C:transcription factor TFIID complex"/>
    <property type="evidence" value="ECO:0007669"/>
    <property type="project" value="InterPro"/>
</dbReference>
<evidence type="ECO:0000259" key="7">
    <source>
        <dbReference type="Pfam" id="PF03847"/>
    </source>
</evidence>
<dbReference type="InterPro" id="IPR003228">
    <property type="entry name" value="TFIID_TAF12_dom"/>
</dbReference>
<dbReference type="GO" id="GO:0046982">
    <property type="term" value="F:protein heterodimerization activity"/>
    <property type="evidence" value="ECO:0007669"/>
    <property type="project" value="InterPro"/>
</dbReference>
<gene>
    <name evidence="8" type="primary">taf12</name>
    <name evidence="8" type="ORF">Anas_10040</name>
</gene>
<dbReference type="PANTHER" id="PTHR12264:SF21">
    <property type="entry name" value="TRANSCRIPTION INITIATION FACTOR TFIID SUBUNIT 12"/>
    <property type="match status" value="1"/>
</dbReference>
<evidence type="ECO:0000256" key="2">
    <source>
        <dbReference type="ARBA" id="ARBA00007530"/>
    </source>
</evidence>
<sequence>MSQPVQQMVGVQGQVIQGQIVQGQVVQGQMVPGGQVTTGQMVMTSASNLTTLPQQQIVTQLVSGQTVQGTIGASTVGTTTITPGQVVGGQTVGEVQQIVAAASTTGVQHVVCGQQVGTVQQVAQPQLQAAATVTNHNSVPQPVKQTVVTQAVPPPSPTIGLSENSPPVISKQRMAELVREVDPNEQLDEDVEELLMSIADDFIESTVNAACRLAKHRGSRTLEVKDIQMYLEKNWHMWIPGFGTEELKPYKRAPTTEAHKAKVSVTKKSC</sequence>
<dbReference type="GO" id="GO:0000124">
    <property type="term" value="C:SAGA complex"/>
    <property type="evidence" value="ECO:0007669"/>
    <property type="project" value="InterPro"/>
</dbReference>
<reference evidence="8 9" key="1">
    <citation type="journal article" date="2019" name="PLoS Biol.">
        <title>Sex chromosomes control vertical transmission of feminizing Wolbachia symbionts in an isopod.</title>
        <authorList>
            <person name="Becking T."/>
            <person name="Chebbi M.A."/>
            <person name="Giraud I."/>
            <person name="Moumen B."/>
            <person name="Laverre T."/>
            <person name="Caubet Y."/>
            <person name="Peccoud J."/>
            <person name="Gilbert C."/>
            <person name="Cordaux R."/>
        </authorList>
    </citation>
    <scope>NUCLEOTIDE SEQUENCE [LARGE SCALE GENOMIC DNA]</scope>
    <source>
        <strain evidence="8">ANa2</strain>
        <tissue evidence="8">Whole body excluding digestive tract and cuticle</tissue>
    </source>
</reference>
<protein>
    <recommendedName>
        <fullName evidence="3">Transcription initiation factor TFIID subunit 12</fullName>
    </recommendedName>
</protein>
<evidence type="ECO:0000256" key="6">
    <source>
        <dbReference type="ARBA" id="ARBA00023242"/>
    </source>
</evidence>
<evidence type="ECO:0000256" key="4">
    <source>
        <dbReference type="ARBA" id="ARBA00023015"/>
    </source>
</evidence>
<dbReference type="Gene3D" id="1.10.20.10">
    <property type="entry name" value="Histone, subunit A"/>
    <property type="match status" value="1"/>
</dbReference>
<dbReference type="GO" id="GO:0003677">
    <property type="term" value="F:DNA binding"/>
    <property type="evidence" value="ECO:0007669"/>
    <property type="project" value="TreeGrafter"/>
</dbReference>
<keyword evidence="4" id="KW-0805">Transcription regulation</keyword>
<evidence type="ECO:0000256" key="5">
    <source>
        <dbReference type="ARBA" id="ARBA00023163"/>
    </source>
</evidence>
<keyword evidence="8" id="KW-0396">Initiation factor</keyword>
<evidence type="ECO:0000256" key="1">
    <source>
        <dbReference type="ARBA" id="ARBA00004123"/>
    </source>
</evidence>
<proteinExistence type="inferred from homology"/>
<comment type="subcellular location">
    <subcellularLocation>
        <location evidence="1">Nucleus</location>
    </subcellularLocation>
</comment>
<comment type="caution">
    <text evidence="8">The sequence shown here is derived from an EMBL/GenBank/DDBJ whole genome shotgun (WGS) entry which is preliminary data.</text>
</comment>
<keyword evidence="6" id="KW-0539">Nucleus</keyword>
<dbReference type="FunFam" id="1.10.20.10:FF:000011">
    <property type="entry name" value="Transcription initiation factor TFIID subunit 12"/>
    <property type="match status" value="1"/>
</dbReference>
<evidence type="ECO:0000256" key="3">
    <source>
        <dbReference type="ARBA" id="ARBA00017484"/>
    </source>
</evidence>
<evidence type="ECO:0000313" key="8">
    <source>
        <dbReference type="EMBL" id="KAB7504984.1"/>
    </source>
</evidence>
<dbReference type="GO" id="GO:0051123">
    <property type="term" value="P:RNA polymerase II preinitiation complex assembly"/>
    <property type="evidence" value="ECO:0007669"/>
    <property type="project" value="TreeGrafter"/>
</dbReference>
<dbReference type="GO" id="GO:0003743">
    <property type="term" value="F:translation initiation factor activity"/>
    <property type="evidence" value="ECO:0007669"/>
    <property type="project" value="UniProtKB-KW"/>
</dbReference>
<dbReference type="SUPFAM" id="SSF47113">
    <property type="entry name" value="Histone-fold"/>
    <property type="match status" value="1"/>
</dbReference>
<dbReference type="OrthoDB" id="2193432at2759"/>
<keyword evidence="5" id="KW-0804">Transcription</keyword>
<dbReference type="Pfam" id="PF03847">
    <property type="entry name" value="TFIID_20kDa"/>
    <property type="match status" value="1"/>
</dbReference>
<dbReference type="AlphaFoldDB" id="A0A5N5TE89"/>
<keyword evidence="9" id="KW-1185">Reference proteome</keyword>
<dbReference type="Proteomes" id="UP000326759">
    <property type="component" value="Unassembled WGS sequence"/>
</dbReference>
<feature type="domain" description="Transcription initiation factor TFIID subunit 12" evidence="7">
    <location>
        <begin position="170"/>
        <end position="237"/>
    </location>
</feature>
<evidence type="ECO:0000313" key="9">
    <source>
        <dbReference type="Proteomes" id="UP000326759"/>
    </source>
</evidence>
<dbReference type="PANTHER" id="PTHR12264">
    <property type="entry name" value="TRANSCRIPTION INITIATION FACTOR TFIID SUBUNIT 12"/>
    <property type="match status" value="1"/>
</dbReference>
<name>A0A5N5TE89_9CRUS</name>
<dbReference type="EMBL" id="SEYY01002036">
    <property type="protein sequence ID" value="KAB7504984.1"/>
    <property type="molecule type" value="Genomic_DNA"/>
</dbReference>
<organism evidence="8 9">
    <name type="scientific">Armadillidium nasatum</name>
    <dbReference type="NCBI Taxonomy" id="96803"/>
    <lineage>
        <taxon>Eukaryota</taxon>
        <taxon>Metazoa</taxon>
        <taxon>Ecdysozoa</taxon>
        <taxon>Arthropoda</taxon>
        <taxon>Crustacea</taxon>
        <taxon>Multicrustacea</taxon>
        <taxon>Malacostraca</taxon>
        <taxon>Eumalacostraca</taxon>
        <taxon>Peracarida</taxon>
        <taxon>Isopoda</taxon>
        <taxon>Oniscidea</taxon>
        <taxon>Crinocheta</taxon>
        <taxon>Armadillidiidae</taxon>
        <taxon>Armadillidium</taxon>
    </lineage>
</organism>
<dbReference type="InterPro" id="IPR037794">
    <property type="entry name" value="TAF12"/>
</dbReference>